<dbReference type="EMBL" id="CAEZTZ010000052">
    <property type="protein sequence ID" value="CAB4584153.1"/>
    <property type="molecule type" value="Genomic_DNA"/>
</dbReference>
<feature type="compositionally biased region" description="Basic and acidic residues" evidence="1">
    <location>
        <begin position="175"/>
        <end position="187"/>
    </location>
</feature>
<dbReference type="AlphaFoldDB" id="A0A6J6FAD4"/>
<proteinExistence type="predicted"/>
<accession>A0A6J6FAD4</accession>
<evidence type="ECO:0000313" key="2">
    <source>
        <dbReference type="EMBL" id="CAB4584153.1"/>
    </source>
</evidence>
<reference evidence="2" key="1">
    <citation type="submission" date="2020-05" db="EMBL/GenBank/DDBJ databases">
        <authorList>
            <person name="Chiriac C."/>
            <person name="Salcher M."/>
            <person name="Ghai R."/>
            <person name="Kavagutti S V."/>
        </authorList>
    </citation>
    <scope>NUCLEOTIDE SEQUENCE</scope>
</reference>
<organism evidence="2">
    <name type="scientific">freshwater metagenome</name>
    <dbReference type="NCBI Taxonomy" id="449393"/>
    <lineage>
        <taxon>unclassified sequences</taxon>
        <taxon>metagenomes</taxon>
        <taxon>ecological metagenomes</taxon>
    </lineage>
</organism>
<gene>
    <name evidence="2" type="ORF">UFOPK1767_00521</name>
</gene>
<sequence length="334" mass="36699">MLFRHERPHVARSTTVTDDQRAHARGDLLDERVGNGLDGNDDRYRHAALARRTETCVDRRIGHEVEIGVWKDQHVVLCSAECLDALAVLCARLVNILSDGRRTDERDRVNPGVRQQPVDGFLVTIENREDAIGKTGFLPQFTEPNRGRRVFFGGLEDDGVSRGNGNGEKPHRHHGGEVEGRDDTDDAERLTNRIDIDTGRGVLGVRPFNEVRNTTRELNNLLTTRDFAEGIREDLAVLGGQNLGEFALLGIEQFAEIKEDRLATRNRGVAPFGIRRISAGNGLLDISLVREDNAFGFLAEGRVVDGGGAIGCAVVACAVNPVGDGVFCHVCSFF</sequence>
<feature type="region of interest" description="Disordered" evidence="1">
    <location>
        <begin position="159"/>
        <end position="187"/>
    </location>
</feature>
<name>A0A6J6FAD4_9ZZZZ</name>
<feature type="region of interest" description="Disordered" evidence="1">
    <location>
        <begin position="1"/>
        <end position="25"/>
    </location>
</feature>
<protein>
    <submittedName>
        <fullName evidence="2">Unannotated protein</fullName>
    </submittedName>
</protein>
<evidence type="ECO:0000256" key="1">
    <source>
        <dbReference type="SAM" id="MobiDB-lite"/>
    </source>
</evidence>